<feature type="region of interest" description="Disordered" evidence="1">
    <location>
        <begin position="78"/>
        <end position="100"/>
    </location>
</feature>
<dbReference type="AlphaFoldDB" id="A0A3P7IVZ2"/>
<sequence>MKSLICLMTLPILGFAYPPRLGDPFSPLGPWTSREELQQRKKELESKIAALSPAAKEAYEAELPKEIREELRSLCGWRKKEESTTEAPASTTESVQETTQTVDITTTAQPIIEEKTKEVEFAAFLDVSMPEELNNEAQCSYYA</sequence>
<reference evidence="3 4" key="1">
    <citation type="submission" date="2018-11" db="EMBL/GenBank/DDBJ databases">
        <authorList>
            <consortium name="Pathogen Informatics"/>
        </authorList>
    </citation>
    <scope>NUCLEOTIDE SEQUENCE [LARGE SCALE GENOMIC DNA]</scope>
</reference>
<name>A0A3P7IVZ2_STRVU</name>
<organism evidence="3 4">
    <name type="scientific">Strongylus vulgaris</name>
    <name type="common">Blood worm</name>
    <dbReference type="NCBI Taxonomy" id="40348"/>
    <lineage>
        <taxon>Eukaryota</taxon>
        <taxon>Metazoa</taxon>
        <taxon>Ecdysozoa</taxon>
        <taxon>Nematoda</taxon>
        <taxon>Chromadorea</taxon>
        <taxon>Rhabditida</taxon>
        <taxon>Rhabditina</taxon>
        <taxon>Rhabditomorpha</taxon>
        <taxon>Strongyloidea</taxon>
        <taxon>Strongylidae</taxon>
        <taxon>Strongylus</taxon>
    </lineage>
</organism>
<dbReference type="EMBL" id="UYYB01094461">
    <property type="protein sequence ID" value="VDM74386.1"/>
    <property type="molecule type" value="Genomic_DNA"/>
</dbReference>
<dbReference type="Proteomes" id="UP000270094">
    <property type="component" value="Unassembled WGS sequence"/>
</dbReference>
<evidence type="ECO:0000256" key="1">
    <source>
        <dbReference type="SAM" id="MobiDB-lite"/>
    </source>
</evidence>
<feature type="chain" id="PRO_5018106903" evidence="2">
    <location>
        <begin position="17"/>
        <end position="143"/>
    </location>
</feature>
<accession>A0A3P7IVZ2</accession>
<gene>
    <name evidence="3" type="ORF">SVUK_LOCUS9384</name>
</gene>
<evidence type="ECO:0000313" key="3">
    <source>
        <dbReference type="EMBL" id="VDM74386.1"/>
    </source>
</evidence>
<feature type="compositionally biased region" description="Low complexity" evidence="1">
    <location>
        <begin position="85"/>
        <end position="100"/>
    </location>
</feature>
<dbReference type="OrthoDB" id="5838444at2759"/>
<evidence type="ECO:0000256" key="2">
    <source>
        <dbReference type="SAM" id="SignalP"/>
    </source>
</evidence>
<protein>
    <submittedName>
        <fullName evidence="3">Uncharacterized protein</fullName>
    </submittedName>
</protein>
<evidence type="ECO:0000313" key="4">
    <source>
        <dbReference type="Proteomes" id="UP000270094"/>
    </source>
</evidence>
<feature type="signal peptide" evidence="2">
    <location>
        <begin position="1"/>
        <end position="16"/>
    </location>
</feature>
<proteinExistence type="predicted"/>
<keyword evidence="4" id="KW-1185">Reference proteome</keyword>
<keyword evidence="2" id="KW-0732">Signal</keyword>